<evidence type="ECO:0000256" key="2">
    <source>
        <dbReference type="SAM" id="Phobius"/>
    </source>
</evidence>
<feature type="compositionally biased region" description="Basic residues" evidence="1">
    <location>
        <begin position="38"/>
        <end position="51"/>
    </location>
</feature>
<name>A0A6C0LF97_9ZZZZ</name>
<evidence type="ECO:0000313" key="3">
    <source>
        <dbReference type="EMBL" id="QHU29609.1"/>
    </source>
</evidence>
<proteinExistence type="predicted"/>
<feature type="compositionally biased region" description="Basic residues" evidence="1">
    <location>
        <begin position="1"/>
        <end position="11"/>
    </location>
</feature>
<keyword evidence="2" id="KW-1133">Transmembrane helix</keyword>
<feature type="transmembrane region" description="Helical" evidence="2">
    <location>
        <begin position="367"/>
        <end position="388"/>
    </location>
</feature>
<protein>
    <submittedName>
        <fullName evidence="3">Uncharacterized protein</fullName>
    </submittedName>
</protein>
<accession>A0A6C0LF97</accession>
<feature type="region of interest" description="Disordered" evidence="1">
    <location>
        <begin position="1"/>
        <end position="120"/>
    </location>
</feature>
<feature type="compositionally biased region" description="Basic and acidic residues" evidence="1">
    <location>
        <begin position="103"/>
        <end position="116"/>
    </location>
</feature>
<reference evidence="3" key="1">
    <citation type="journal article" date="2020" name="Nature">
        <title>Giant virus diversity and host interactions through global metagenomics.</title>
        <authorList>
            <person name="Schulz F."/>
            <person name="Roux S."/>
            <person name="Paez-Espino D."/>
            <person name="Jungbluth S."/>
            <person name="Walsh D.A."/>
            <person name="Denef V.J."/>
            <person name="McMahon K.D."/>
            <person name="Konstantinidis K.T."/>
            <person name="Eloe-Fadrosh E.A."/>
            <person name="Kyrpides N.C."/>
            <person name="Woyke T."/>
        </authorList>
    </citation>
    <scope>NUCLEOTIDE SEQUENCE</scope>
    <source>
        <strain evidence="3">GVMAG-M-3300027804-48</strain>
    </source>
</reference>
<feature type="transmembrane region" description="Helical" evidence="2">
    <location>
        <begin position="597"/>
        <end position="616"/>
    </location>
</feature>
<organism evidence="3">
    <name type="scientific">viral metagenome</name>
    <dbReference type="NCBI Taxonomy" id="1070528"/>
    <lineage>
        <taxon>unclassified sequences</taxon>
        <taxon>metagenomes</taxon>
        <taxon>organismal metagenomes</taxon>
    </lineage>
</organism>
<keyword evidence="2" id="KW-0472">Membrane</keyword>
<dbReference type="EMBL" id="MN740491">
    <property type="protein sequence ID" value="QHU29609.1"/>
    <property type="molecule type" value="Genomic_DNA"/>
</dbReference>
<dbReference type="AlphaFoldDB" id="A0A6C0LF97"/>
<feature type="transmembrane region" description="Helical" evidence="2">
    <location>
        <begin position="238"/>
        <end position="256"/>
    </location>
</feature>
<feature type="transmembrane region" description="Helical" evidence="2">
    <location>
        <begin position="557"/>
        <end position="585"/>
    </location>
</feature>
<evidence type="ECO:0000256" key="1">
    <source>
        <dbReference type="SAM" id="MobiDB-lite"/>
    </source>
</evidence>
<sequence length="618" mass="71362">MNRLFGRKKPHKEQAVANTGQSEPVAADEEAPSAQSPKKGRFGKWFTRNKKPAAQPEGQSEPVANEASDDEVSADGQPNKPSYYERFTRAAANLASHATQPFKEAKKKGESLRDEGETSQLPQLLEKPVIKNKELSQIVEEFKSIISAKKKGYAINTEQQKKYDNIEDTLETFYSVNVDPKDQTETLGQEIKEAHDYIETLKSQANEQILSKTDEPNTIINTKKTVIEFKRIADICKMLIMILVVICIFLTLITLIISFINVINLCIKLLSSIVALFYNSVITNNQSISYSAKEIIKCTKNNFKYDIFNILNEQLTSLSVFNTTIYIIYILLFYVILFILAMIFVNIYQYTHVLNGGLKDIDPKFQLLTIVGMVFGCSLIHLLIYKFLFRNLSFNKFKDINNYEVNIDNVIALNLSPINKEYDNDFFDLMADSTKRAEIDNMFSKMVLDIEQPSTNLSKYLLMYDLYMYFDEYVYMNDVVKEELRKYFKLSEEKSDKTLISFLDSNERKLIKLYHEALPFYSQIPADKLGAFQKVNEKVAQIIGNVNKSIIKYTGTFFPFLICCIYIIGIFIFNAFCTYMIMMFIESTREDKMFPGFIYNLSSRYISVITYFYNIFKI</sequence>
<keyword evidence="2" id="KW-0812">Transmembrane</keyword>
<feature type="transmembrane region" description="Helical" evidence="2">
    <location>
        <begin position="326"/>
        <end position="347"/>
    </location>
</feature>